<name>A0A3G5AK20_9VIRU</name>
<evidence type="ECO:0000256" key="1">
    <source>
        <dbReference type="SAM" id="MobiDB-lite"/>
    </source>
</evidence>
<feature type="compositionally biased region" description="Polar residues" evidence="1">
    <location>
        <begin position="140"/>
        <end position="151"/>
    </location>
</feature>
<reference evidence="2" key="1">
    <citation type="submission" date="2018-10" db="EMBL/GenBank/DDBJ databases">
        <title>Hidden diversity of soil giant viruses.</title>
        <authorList>
            <person name="Schulz F."/>
            <person name="Alteio L."/>
            <person name="Goudeau D."/>
            <person name="Ryan E.M."/>
            <person name="Malmstrom R.R."/>
            <person name="Blanchard J."/>
            <person name="Woyke T."/>
        </authorList>
    </citation>
    <scope>NUCLEOTIDE SEQUENCE</scope>
    <source>
        <strain evidence="2">SYV1</strain>
    </source>
</reference>
<proteinExistence type="predicted"/>
<dbReference type="EMBL" id="MK072507">
    <property type="protein sequence ID" value="AYV86473.1"/>
    <property type="molecule type" value="Genomic_DNA"/>
</dbReference>
<accession>A0A3G5AK20</accession>
<feature type="region of interest" description="Disordered" evidence="1">
    <location>
        <begin position="140"/>
        <end position="166"/>
    </location>
</feature>
<organism evidence="2">
    <name type="scientific">Sylvanvirus sp</name>
    <dbReference type="NCBI Taxonomy" id="2487774"/>
    <lineage>
        <taxon>Viruses</taxon>
    </lineage>
</organism>
<gene>
    <name evidence="2" type="ORF">Sylvanvirus1_69</name>
</gene>
<protein>
    <submittedName>
        <fullName evidence="2">Uncharacterized protein</fullName>
    </submittedName>
</protein>
<sequence length="405" mass="47261">MNRCAGIFKTTTSLNVKKLSRIIKQQLIESVYTPSPNPLARVKLIRHKCDGKSTMEETWKHLLNFNVDNSLDNKDSNSDVSSSYILVVHYMEIPRSHDADPYRMIRLDASLHNWERLVPVIYEWLLEWLQFSKAEESKSQPSIENGISTTPHRPEIDEIQSSNNDTTSLLSSSWWVRSQEWWASWIGKPAENPWIHLDTLYAAQHNIISSPIPRVAFSRLISYHVMQRIEMRHQCPFFLWMIAITFQALQSFFQKCVHVHVARMSIGIFYGQNWYIWSLEEQESILTLLYKLQEYKERGSGFYSNTYENRPSTCAFIIEDRSHDDFIVCHNLSQVIQRALTWIGPIQEISAIGRSAWNIRILKLSSHSFFIEHILFGESTCDYAPGLIEAVNQELRDFEIPSSFH</sequence>
<evidence type="ECO:0000313" key="2">
    <source>
        <dbReference type="EMBL" id="AYV86473.1"/>
    </source>
</evidence>